<comment type="caution">
    <text evidence="1">The sequence shown here is derived from an EMBL/GenBank/DDBJ whole genome shotgun (WGS) entry which is preliminary data.</text>
</comment>
<proteinExistence type="predicted"/>
<organism evidence="1 2">
    <name type="scientific">Dentiscutata heterogama</name>
    <dbReference type="NCBI Taxonomy" id="1316150"/>
    <lineage>
        <taxon>Eukaryota</taxon>
        <taxon>Fungi</taxon>
        <taxon>Fungi incertae sedis</taxon>
        <taxon>Mucoromycota</taxon>
        <taxon>Glomeromycotina</taxon>
        <taxon>Glomeromycetes</taxon>
        <taxon>Diversisporales</taxon>
        <taxon>Gigasporaceae</taxon>
        <taxon>Dentiscutata</taxon>
    </lineage>
</organism>
<evidence type="ECO:0000313" key="1">
    <source>
        <dbReference type="EMBL" id="CAG8453845.1"/>
    </source>
</evidence>
<gene>
    <name evidence="1" type="ORF">DHETER_LOCUS971</name>
</gene>
<keyword evidence="2" id="KW-1185">Reference proteome</keyword>
<sequence length="47" mass="5464">MQVPAMQCNTNNDKLGLSRLISDMIEEFGIEFHRISPHMVKKSFIEK</sequence>
<name>A0ACA9K5J3_9GLOM</name>
<dbReference type="EMBL" id="CAJVPU010000535">
    <property type="protein sequence ID" value="CAG8453845.1"/>
    <property type="molecule type" value="Genomic_DNA"/>
</dbReference>
<feature type="non-terminal residue" evidence="1">
    <location>
        <position position="47"/>
    </location>
</feature>
<evidence type="ECO:0000313" key="2">
    <source>
        <dbReference type="Proteomes" id="UP000789702"/>
    </source>
</evidence>
<protein>
    <submittedName>
        <fullName evidence="1">2567_t:CDS:1</fullName>
    </submittedName>
</protein>
<reference evidence="1" key="1">
    <citation type="submission" date="2021-06" db="EMBL/GenBank/DDBJ databases">
        <authorList>
            <person name="Kallberg Y."/>
            <person name="Tangrot J."/>
            <person name="Rosling A."/>
        </authorList>
    </citation>
    <scope>NUCLEOTIDE SEQUENCE</scope>
    <source>
        <strain evidence="1">IL203A</strain>
    </source>
</reference>
<accession>A0ACA9K5J3</accession>
<dbReference type="Proteomes" id="UP000789702">
    <property type="component" value="Unassembled WGS sequence"/>
</dbReference>